<dbReference type="Pfam" id="PF00348">
    <property type="entry name" value="polyprenyl_synt"/>
    <property type="match status" value="1"/>
</dbReference>
<name>A0A381P035_9ZZZZ</name>
<dbReference type="SFLD" id="SFLDS00005">
    <property type="entry name" value="Isoprenoid_Synthase_Type_I"/>
    <property type="match status" value="1"/>
</dbReference>
<keyword evidence="4" id="KW-0479">Metal-binding</keyword>
<proteinExistence type="inferred from homology"/>
<evidence type="ECO:0000256" key="1">
    <source>
        <dbReference type="ARBA" id="ARBA00001946"/>
    </source>
</evidence>
<keyword evidence="5" id="KW-0460">Magnesium</keyword>
<dbReference type="Gene3D" id="1.10.600.10">
    <property type="entry name" value="Farnesyl Diphosphate Synthase"/>
    <property type="match status" value="1"/>
</dbReference>
<dbReference type="AlphaFoldDB" id="A0A381P035"/>
<dbReference type="SUPFAM" id="SSF48576">
    <property type="entry name" value="Terpenoid synthases"/>
    <property type="match status" value="1"/>
</dbReference>
<keyword evidence="3" id="KW-0808">Transferase</keyword>
<comment type="similarity">
    <text evidence="2">Belongs to the FPP/GGPP synthase family.</text>
</comment>
<dbReference type="GO" id="GO:0008299">
    <property type="term" value="P:isoprenoid biosynthetic process"/>
    <property type="evidence" value="ECO:0007669"/>
    <property type="project" value="InterPro"/>
</dbReference>
<dbReference type="PROSITE" id="PS00723">
    <property type="entry name" value="POLYPRENYL_SYNTHASE_1"/>
    <property type="match status" value="1"/>
</dbReference>
<evidence type="ECO:0000256" key="5">
    <source>
        <dbReference type="ARBA" id="ARBA00022842"/>
    </source>
</evidence>
<dbReference type="GO" id="GO:0046872">
    <property type="term" value="F:metal ion binding"/>
    <property type="evidence" value="ECO:0007669"/>
    <property type="project" value="UniProtKB-KW"/>
</dbReference>
<dbReference type="InterPro" id="IPR033749">
    <property type="entry name" value="Polyprenyl_synt_CS"/>
</dbReference>
<comment type="cofactor">
    <cofactor evidence="1">
        <name>Mg(2+)</name>
        <dbReference type="ChEBI" id="CHEBI:18420"/>
    </cofactor>
</comment>
<dbReference type="EMBL" id="UINC01000710">
    <property type="protein sequence ID" value="SUZ59937.1"/>
    <property type="molecule type" value="Genomic_DNA"/>
</dbReference>
<dbReference type="GO" id="GO:0004659">
    <property type="term" value="F:prenyltransferase activity"/>
    <property type="evidence" value="ECO:0007669"/>
    <property type="project" value="InterPro"/>
</dbReference>
<sequence>MELNPYKHIETELSELEIVLQNSIYSDIELATEVSSYIVRSGGKRIRPILTVLVAKTLAYRGKELITLAAAIELLHTATLIHDDVVDESEIRRGKKSIHKKWDNAHGVLVGDFVYSKAFQLMASLSNKKIIQTLANSTNRIAEGEVLQLNILESKVFNEEDYFEIISRKTAELFKASASTGALLANADENLVRISGEFGFSLGISFQLRDDLLDYSGKEFETGKEIGKDFLEGKVTLPLIKALQLAKTNELKFLKKAFARGKKEDLKRVIDIIRQSGAIDAVQKKAEKYSDKCLCLLDKFEDSTYKKSLETIVIDLKERSN</sequence>
<dbReference type="PROSITE" id="PS00444">
    <property type="entry name" value="POLYPRENYL_SYNTHASE_2"/>
    <property type="match status" value="1"/>
</dbReference>
<dbReference type="InterPro" id="IPR000092">
    <property type="entry name" value="Polyprenyl_synt"/>
</dbReference>
<evidence type="ECO:0000256" key="2">
    <source>
        <dbReference type="ARBA" id="ARBA00006706"/>
    </source>
</evidence>
<evidence type="ECO:0000256" key="4">
    <source>
        <dbReference type="ARBA" id="ARBA00022723"/>
    </source>
</evidence>
<gene>
    <name evidence="6" type="ORF">METZ01_LOCUS12791</name>
</gene>
<evidence type="ECO:0000256" key="3">
    <source>
        <dbReference type="ARBA" id="ARBA00022679"/>
    </source>
</evidence>
<dbReference type="CDD" id="cd00685">
    <property type="entry name" value="Trans_IPPS_HT"/>
    <property type="match status" value="1"/>
</dbReference>
<reference evidence="6" key="1">
    <citation type="submission" date="2018-05" db="EMBL/GenBank/DDBJ databases">
        <authorList>
            <person name="Lanie J.A."/>
            <person name="Ng W.-L."/>
            <person name="Kazmierczak K.M."/>
            <person name="Andrzejewski T.M."/>
            <person name="Davidsen T.M."/>
            <person name="Wayne K.J."/>
            <person name="Tettelin H."/>
            <person name="Glass J.I."/>
            <person name="Rusch D."/>
            <person name="Podicherti R."/>
            <person name="Tsui H.-C.T."/>
            <person name="Winkler M.E."/>
        </authorList>
    </citation>
    <scope>NUCLEOTIDE SEQUENCE</scope>
</reference>
<dbReference type="PANTHER" id="PTHR12001">
    <property type="entry name" value="GERANYLGERANYL PYROPHOSPHATE SYNTHASE"/>
    <property type="match status" value="1"/>
</dbReference>
<dbReference type="InterPro" id="IPR008949">
    <property type="entry name" value="Isoprenoid_synthase_dom_sf"/>
</dbReference>
<evidence type="ECO:0008006" key="7">
    <source>
        <dbReference type="Google" id="ProtNLM"/>
    </source>
</evidence>
<accession>A0A381P035</accession>
<evidence type="ECO:0000313" key="6">
    <source>
        <dbReference type="EMBL" id="SUZ59937.1"/>
    </source>
</evidence>
<organism evidence="6">
    <name type="scientific">marine metagenome</name>
    <dbReference type="NCBI Taxonomy" id="408172"/>
    <lineage>
        <taxon>unclassified sequences</taxon>
        <taxon>metagenomes</taxon>
        <taxon>ecological metagenomes</taxon>
    </lineage>
</organism>
<dbReference type="PANTHER" id="PTHR12001:SF69">
    <property type="entry name" value="ALL TRANS-POLYPRENYL-DIPHOSPHATE SYNTHASE PDSS1"/>
    <property type="match status" value="1"/>
</dbReference>
<protein>
    <recommendedName>
        <fullName evidence="7">Polyprenyl synthetase</fullName>
    </recommendedName>
</protein>